<evidence type="ECO:0000256" key="4">
    <source>
        <dbReference type="ARBA" id="ARBA00010441"/>
    </source>
</evidence>
<dbReference type="InterPro" id="IPR000462">
    <property type="entry name" value="CDP-OH_P_trans"/>
</dbReference>
<dbReference type="GO" id="GO:0008654">
    <property type="term" value="P:phospholipid biosynthetic process"/>
    <property type="evidence" value="ECO:0007669"/>
    <property type="project" value="UniProtKB-UniRule"/>
</dbReference>
<keyword evidence="10 17" id="KW-0460">Magnesium</keyword>
<dbReference type="InterPro" id="IPR044268">
    <property type="entry name" value="PIP_synthase_PgsA1"/>
</dbReference>
<evidence type="ECO:0000256" key="14">
    <source>
        <dbReference type="ARBA" id="ARBA00024082"/>
    </source>
</evidence>
<dbReference type="OrthoDB" id="116551at2"/>
<dbReference type="PROSITE" id="PS00379">
    <property type="entry name" value="CDP_ALCOHOL_P_TRANSF"/>
    <property type="match status" value="1"/>
</dbReference>
<dbReference type="GO" id="GO:0016780">
    <property type="term" value="F:phosphotransferase activity, for other substituted phosphate groups"/>
    <property type="evidence" value="ECO:0007669"/>
    <property type="project" value="UniProtKB-UniRule"/>
</dbReference>
<keyword evidence="20" id="KW-1185">Reference proteome</keyword>
<feature type="binding site" evidence="17">
    <location>
        <position position="90"/>
    </location>
    <ligand>
        <name>Mg(2+)</name>
        <dbReference type="ChEBI" id="CHEBI:18420"/>
        <label>2</label>
    </ligand>
</feature>
<dbReference type="GO" id="GO:0000287">
    <property type="term" value="F:magnesium ion binding"/>
    <property type="evidence" value="ECO:0007669"/>
    <property type="project" value="UniProtKB-UniRule"/>
</dbReference>
<keyword evidence="11 17" id="KW-1133">Transmembrane helix</keyword>
<evidence type="ECO:0000313" key="19">
    <source>
        <dbReference type="EMBL" id="ROR93625.1"/>
    </source>
</evidence>
<comment type="subcellular location">
    <subcellularLocation>
        <location evidence="1 17">Cell membrane</location>
        <topology evidence="1 17">Multi-pass membrane protein</topology>
    </subcellularLocation>
</comment>
<evidence type="ECO:0000256" key="3">
    <source>
        <dbReference type="ARBA" id="ARBA00005189"/>
    </source>
</evidence>
<feature type="binding site" evidence="17">
    <location>
        <position position="69"/>
    </location>
    <ligand>
        <name>a CDP-1,2-diacyl-sn-glycerol</name>
        <dbReference type="ChEBI" id="CHEBI:58332"/>
    </ligand>
</feature>
<evidence type="ECO:0000256" key="18">
    <source>
        <dbReference type="RuleBase" id="RU003750"/>
    </source>
</evidence>
<reference evidence="19 20" key="1">
    <citation type="submission" date="2018-11" db="EMBL/GenBank/DDBJ databases">
        <title>Sequencing the genomes of 1000 actinobacteria strains.</title>
        <authorList>
            <person name="Klenk H.-P."/>
        </authorList>
    </citation>
    <scope>NUCLEOTIDE SEQUENCE [LARGE SCALE GENOMIC DNA]</scope>
    <source>
        <strain evidence="19 20">DSM 13521</strain>
    </source>
</reference>
<keyword evidence="12 17" id="KW-0472">Membrane</keyword>
<feature type="binding site" evidence="17">
    <location>
        <position position="73"/>
    </location>
    <ligand>
        <name>a CDP-1,2-diacyl-sn-glycerol</name>
        <dbReference type="ChEBI" id="CHEBI:58332"/>
    </ligand>
</feature>
<dbReference type="Proteomes" id="UP000275356">
    <property type="component" value="Unassembled WGS sequence"/>
</dbReference>
<evidence type="ECO:0000313" key="20">
    <source>
        <dbReference type="Proteomes" id="UP000275356"/>
    </source>
</evidence>
<evidence type="ECO:0000256" key="7">
    <source>
        <dbReference type="ARBA" id="ARBA00022679"/>
    </source>
</evidence>
<feature type="binding site" evidence="17">
    <location>
        <position position="86"/>
    </location>
    <ligand>
        <name>Mg(2+)</name>
        <dbReference type="ChEBI" id="CHEBI:18420"/>
        <label>2</label>
    </ligand>
</feature>
<evidence type="ECO:0000256" key="8">
    <source>
        <dbReference type="ARBA" id="ARBA00022692"/>
    </source>
</evidence>
<dbReference type="Pfam" id="PF01066">
    <property type="entry name" value="CDP-OH_P_transf"/>
    <property type="match status" value="1"/>
</dbReference>
<proteinExistence type="inferred from homology"/>
<keyword evidence="17" id="KW-0443">Lipid metabolism</keyword>
<keyword evidence="17" id="KW-1208">Phospholipid metabolism</keyword>
<evidence type="ECO:0000256" key="10">
    <source>
        <dbReference type="ARBA" id="ARBA00022842"/>
    </source>
</evidence>
<feature type="binding site" evidence="17">
    <location>
        <position position="68"/>
    </location>
    <ligand>
        <name>Mg(2+)</name>
        <dbReference type="ChEBI" id="CHEBI:18420"/>
        <label>1</label>
    </ligand>
</feature>
<feature type="binding site" evidence="17">
    <location>
        <position position="86"/>
    </location>
    <ligand>
        <name>Mg(2+)</name>
        <dbReference type="ChEBI" id="CHEBI:18420"/>
        <label>1</label>
    </ligand>
</feature>
<dbReference type="NCBIfam" id="NF045883">
    <property type="entry name" value="PIPSynth"/>
    <property type="match status" value="1"/>
</dbReference>
<comment type="pathway">
    <text evidence="2 17">Phospholipid metabolism; phosphatidylinositol phosphate biosynthesis.</text>
</comment>
<feature type="binding site" evidence="17">
    <location>
        <position position="65"/>
    </location>
    <ligand>
        <name>Mg(2+)</name>
        <dbReference type="ChEBI" id="CHEBI:18420"/>
        <label>2</label>
    </ligand>
</feature>
<sequence length="217" mass="22239">MFGRLRGVIGRLFTPLAKGLLRIGLTPDAVTVIGTIGTIAAALGLVATGRLAGGAWLIAFFVFFDSLDGTMARISGTAGAWGSFLDSVMDRFADGALFVALAIHLAAHGHAWGVWGALACLVLGGIVPYARAKAESIGCTASGGLAERSDRLVITLVATAFVGMSVLPLVVLEVTLWVLAALSLVTAFQRILGVRRQLRARAADAAGDATPPAGAEA</sequence>
<evidence type="ECO:0000256" key="12">
    <source>
        <dbReference type="ARBA" id="ARBA00023136"/>
    </source>
</evidence>
<dbReference type="Gene3D" id="1.20.120.1760">
    <property type="match status" value="1"/>
</dbReference>
<comment type="subunit">
    <text evidence="5 17">Homodimer.</text>
</comment>
<evidence type="ECO:0000256" key="9">
    <source>
        <dbReference type="ARBA" id="ARBA00022723"/>
    </source>
</evidence>
<keyword evidence="17" id="KW-0594">Phospholipid biosynthesis</keyword>
<evidence type="ECO:0000256" key="2">
    <source>
        <dbReference type="ARBA" id="ARBA00004805"/>
    </source>
</evidence>
<accession>A0A3N2D1H4</accession>
<comment type="function">
    <text evidence="17">Catalyzes the conjugation of the 1'-hydroxyl group of D-myo-inositol-3-phosphate (also named L-myo-inositol-1-phosphate) with a lipid tail of cytidine diphosphate diacylglycerol (CDP-DAG), forming phosphatidylinositol phosphate (PIP) and CMP. PIP is a precursor of phosphatidylinositol (PI) which is an essential lipid required for cell wall formation.</text>
</comment>
<organism evidence="19 20">
    <name type="scientific">Salana multivorans</name>
    <dbReference type="NCBI Taxonomy" id="120377"/>
    <lineage>
        <taxon>Bacteria</taxon>
        <taxon>Bacillati</taxon>
        <taxon>Actinomycetota</taxon>
        <taxon>Actinomycetes</taxon>
        <taxon>Micrococcales</taxon>
        <taxon>Beutenbergiaceae</taxon>
        <taxon>Salana</taxon>
    </lineage>
</organism>
<comment type="catalytic activity">
    <reaction evidence="16 17">
        <text>a CDP-1,2-diacyl-sn-glycerol + 1D-myo-inositol 3-phosphate = a 1,2-diacyl-sn-glycero-3-phospho-(1D-myo-inositol-3-phosphate) + CMP + H(+)</text>
        <dbReference type="Rhea" id="RHEA:60504"/>
        <dbReference type="ChEBI" id="CHEBI:15378"/>
        <dbReference type="ChEBI" id="CHEBI:58088"/>
        <dbReference type="ChEBI" id="CHEBI:58332"/>
        <dbReference type="ChEBI" id="CHEBI:58401"/>
        <dbReference type="ChEBI" id="CHEBI:60377"/>
    </reaction>
</comment>
<dbReference type="InterPro" id="IPR048254">
    <property type="entry name" value="CDP_ALCOHOL_P_TRANSF_CS"/>
</dbReference>
<keyword evidence="17" id="KW-0444">Lipid biosynthesis</keyword>
<evidence type="ECO:0000256" key="13">
    <source>
        <dbReference type="ARBA" id="ARBA00023935"/>
    </source>
</evidence>
<dbReference type="EC" id="2.7.8.-" evidence="17"/>
<feature type="transmembrane region" description="Helical" evidence="17">
    <location>
        <begin position="151"/>
        <end position="170"/>
    </location>
</feature>
<gene>
    <name evidence="19" type="ORF">EDD28_3043</name>
</gene>
<keyword evidence="7 17" id="KW-0808">Transferase</keyword>
<evidence type="ECO:0000256" key="11">
    <source>
        <dbReference type="ARBA" id="ARBA00022989"/>
    </source>
</evidence>
<dbReference type="RefSeq" id="WP_123740559.1">
    <property type="nucleotide sequence ID" value="NZ_CALFQU010000030.1"/>
</dbReference>
<comment type="catalytic activity">
    <reaction evidence="13 17">
        <text>1,2-di-(9Z-octadecenoyl)-sn-glycero-3-cytidine-5'-diphosphate + 1D-myo-inositol 3-phosphate = 1,2-di-(9Z-octadecenoyl)-sn-glycero-3-phospho-(1D-myo-inositol-3-phosphate) + CMP + H(+)</text>
        <dbReference type="Rhea" id="RHEA:61216"/>
        <dbReference type="ChEBI" id="CHEBI:15378"/>
        <dbReference type="ChEBI" id="CHEBI:58401"/>
        <dbReference type="ChEBI" id="CHEBI:60377"/>
        <dbReference type="ChEBI" id="CHEBI:85356"/>
        <dbReference type="ChEBI" id="CHEBI:144472"/>
    </reaction>
</comment>
<feature type="transmembrane region" description="Helical" evidence="17">
    <location>
        <begin position="112"/>
        <end position="130"/>
    </location>
</feature>
<keyword evidence="9 17" id="KW-0479">Metal-binding</keyword>
<evidence type="ECO:0000256" key="16">
    <source>
        <dbReference type="ARBA" id="ARBA00048865"/>
    </source>
</evidence>
<dbReference type="UniPathway" id="UPA00220"/>
<feature type="transmembrane region" description="Helical" evidence="17">
    <location>
        <begin position="176"/>
        <end position="193"/>
    </location>
</feature>
<evidence type="ECO:0000256" key="5">
    <source>
        <dbReference type="ARBA" id="ARBA00011738"/>
    </source>
</evidence>
<dbReference type="EMBL" id="RKHQ01000002">
    <property type="protein sequence ID" value="ROR93625.1"/>
    <property type="molecule type" value="Genomic_DNA"/>
</dbReference>
<comment type="pathway">
    <text evidence="3">Lipid metabolism.</text>
</comment>
<comment type="cofactor">
    <cofactor evidence="17">
        <name>Mg(2+)</name>
        <dbReference type="ChEBI" id="CHEBI:18420"/>
    </cofactor>
    <text evidence="17">Contains a di-nuclear catalytic Mg(2+) center.</text>
</comment>
<keyword evidence="6 17" id="KW-1003">Cell membrane</keyword>
<comment type="caution">
    <text evidence="19">The sequence shown here is derived from an EMBL/GenBank/DDBJ whole genome shotgun (WGS) entry which is preliminary data.</text>
</comment>
<feature type="transmembrane region" description="Helical" evidence="17">
    <location>
        <begin position="51"/>
        <end position="67"/>
    </location>
</feature>
<dbReference type="HAMAP" id="MF_02241">
    <property type="entry name" value="PIP_synthase"/>
    <property type="match status" value="1"/>
</dbReference>
<evidence type="ECO:0000256" key="1">
    <source>
        <dbReference type="ARBA" id="ARBA00004651"/>
    </source>
</evidence>
<name>A0A3N2D1H4_9MICO</name>
<protein>
    <recommendedName>
        <fullName evidence="14 17">Phosphatidylinositol phosphate synthase</fullName>
        <shortName evidence="17">PIP synthase</shortName>
        <ecNumber evidence="17">2.7.8.-</ecNumber>
    </recommendedName>
    <alternativeName>
        <fullName evidence="15 17">CDP-diacylglycerol--D-myo-inositol-3-phosphate 3-phosphatidyltransferase</fullName>
    </alternativeName>
</protein>
<evidence type="ECO:0000256" key="15">
    <source>
        <dbReference type="ARBA" id="ARBA00033137"/>
    </source>
</evidence>
<dbReference type="AlphaFoldDB" id="A0A3N2D1H4"/>
<dbReference type="InterPro" id="IPR043130">
    <property type="entry name" value="CDP-OH_PTrfase_TM_dom"/>
</dbReference>
<feature type="binding site" evidence="17">
    <location>
        <position position="65"/>
    </location>
    <ligand>
        <name>Mg(2+)</name>
        <dbReference type="ChEBI" id="CHEBI:18420"/>
        <label>1</label>
    </ligand>
</feature>
<keyword evidence="8 17" id="KW-0812">Transmembrane</keyword>
<evidence type="ECO:0000256" key="6">
    <source>
        <dbReference type="ARBA" id="ARBA00022475"/>
    </source>
</evidence>
<feature type="active site" description="Proton acceptor" evidence="17">
    <location>
        <position position="90"/>
    </location>
</feature>
<dbReference type="GO" id="GO:0005886">
    <property type="term" value="C:plasma membrane"/>
    <property type="evidence" value="ECO:0007669"/>
    <property type="project" value="UniProtKB-SubCell"/>
</dbReference>
<evidence type="ECO:0000256" key="17">
    <source>
        <dbReference type="HAMAP-Rule" id="MF_02241"/>
    </source>
</evidence>
<comment type="caution">
    <text evidence="17">Lacks conserved residue(s) required for the propagation of feature annotation.</text>
</comment>
<feature type="binding site" evidence="17">
    <location>
        <begin position="28"/>
        <end position="31"/>
    </location>
    <ligand>
        <name>a CDP-1,2-diacyl-sn-glycerol</name>
        <dbReference type="ChEBI" id="CHEBI:58332"/>
    </ligand>
</feature>
<comment type="similarity">
    <text evidence="4 17 18">Belongs to the CDP-alcohol phosphatidyltransferase class-I family.</text>
</comment>